<dbReference type="AlphaFoldDB" id="A0A3A6PYK1"/>
<evidence type="ECO:0000313" key="2">
    <source>
        <dbReference type="Proteomes" id="UP000276588"/>
    </source>
</evidence>
<dbReference type="OrthoDB" id="325674at2157"/>
<sequence>MQRRWLLVVALVVVVGVGLLVAVGPAPTSDDNALSDDQQYPPGAGPHAINFTALDAAETNLTHTPRAHWESYVLGFTETPDTLPVEGTYYINATTGEIITDRFHGATAYRNGSTYAFRQPAGELPTDRHRGELADDEAYSYDNATDTYYRYDPRYGQLAPTTIGRHTDIVEAYTWEAVNTTTHHGVPVITYRLTGRQPDADRAQPAEAGTLRLGVDDGLIYAYDLTIEADDTTANYSYQVRPAPFPDHEWVRTAKRLQSSNTSS</sequence>
<keyword evidence="2" id="KW-1185">Reference proteome</keyword>
<comment type="caution">
    <text evidence="1">The sequence shown here is derived from an EMBL/GenBank/DDBJ whole genome shotgun (WGS) entry which is preliminary data.</text>
</comment>
<dbReference type="EMBL" id="QKNY01000009">
    <property type="protein sequence ID" value="RJX43323.1"/>
    <property type="molecule type" value="Genomic_DNA"/>
</dbReference>
<gene>
    <name evidence="1" type="ORF">DM826_06870</name>
</gene>
<accession>A0A3A6PYK1</accession>
<evidence type="ECO:0000313" key="1">
    <source>
        <dbReference type="EMBL" id="RJX43323.1"/>
    </source>
</evidence>
<reference evidence="1 2" key="1">
    <citation type="submission" date="2018-06" db="EMBL/GenBank/DDBJ databases">
        <title>Halonotius sp. F13-13 a new haloarchaeeon isolated from a solar saltern from Isla Cristina, Huelva, Spain.</title>
        <authorList>
            <person name="Duran-Viseras A."/>
            <person name="Sanchez-Porro C."/>
            <person name="Ventosa A."/>
        </authorList>
    </citation>
    <scope>NUCLEOTIDE SEQUENCE [LARGE SCALE GENOMIC DNA]</scope>
    <source>
        <strain evidence="1 2">F13-13</strain>
    </source>
</reference>
<organism evidence="1 2">
    <name type="scientific">Halonotius aquaticus</name>
    <dbReference type="NCBI Taxonomy" id="2216978"/>
    <lineage>
        <taxon>Archaea</taxon>
        <taxon>Methanobacteriati</taxon>
        <taxon>Methanobacteriota</taxon>
        <taxon>Stenosarchaea group</taxon>
        <taxon>Halobacteria</taxon>
        <taxon>Halobacteriales</taxon>
        <taxon>Haloferacaceae</taxon>
        <taxon>Halonotius</taxon>
    </lineage>
</organism>
<dbReference type="Proteomes" id="UP000276588">
    <property type="component" value="Unassembled WGS sequence"/>
</dbReference>
<name>A0A3A6PYK1_9EURY</name>
<dbReference type="RefSeq" id="WP_120102660.1">
    <property type="nucleotide sequence ID" value="NZ_QKNY01000009.1"/>
</dbReference>
<protein>
    <submittedName>
        <fullName evidence="1">Uncharacterized protein</fullName>
    </submittedName>
</protein>
<proteinExistence type="predicted"/>